<keyword evidence="2" id="KW-0472">Membrane</keyword>
<evidence type="ECO:0000313" key="4">
    <source>
        <dbReference type="EMBL" id="ASO21518.1"/>
    </source>
</evidence>
<proteinExistence type="predicted"/>
<evidence type="ECO:0000256" key="3">
    <source>
        <dbReference type="SAM" id="SignalP"/>
    </source>
</evidence>
<evidence type="ECO:0000313" key="5">
    <source>
        <dbReference type="Proteomes" id="UP000204221"/>
    </source>
</evidence>
<dbReference type="EMBL" id="CP022521">
    <property type="protein sequence ID" value="ASO21518.1"/>
    <property type="molecule type" value="Genomic_DNA"/>
</dbReference>
<feature type="chain" id="PRO_5044294979" evidence="3">
    <location>
        <begin position="34"/>
        <end position="317"/>
    </location>
</feature>
<organism evidence="4 5">
    <name type="scientific">Actinoalloteichus hoggarensis</name>
    <dbReference type="NCBI Taxonomy" id="1470176"/>
    <lineage>
        <taxon>Bacteria</taxon>
        <taxon>Bacillati</taxon>
        <taxon>Actinomycetota</taxon>
        <taxon>Actinomycetes</taxon>
        <taxon>Pseudonocardiales</taxon>
        <taxon>Pseudonocardiaceae</taxon>
        <taxon>Actinoalloteichus</taxon>
    </lineage>
</organism>
<feature type="region of interest" description="Disordered" evidence="1">
    <location>
        <begin position="298"/>
        <end position="317"/>
    </location>
</feature>
<reference evidence="4 5" key="1">
    <citation type="submission" date="2017-07" db="EMBL/GenBank/DDBJ databases">
        <title>Complete genome sequence of Actinoalloteichus hoggarensis DSM 45943, type strain of Actinoalloteichus hoggarensis.</title>
        <authorList>
            <person name="Ruckert C."/>
            <person name="Nouioui I."/>
            <person name="Willmese J."/>
            <person name="van Wezel G."/>
            <person name="Klenk H.-P."/>
            <person name="Kalinowski J."/>
            <person name="Zotchev S.B."/>
        </authorList>
    </citation>
    <scope>NUCLEOTIDE SEQUENCE [LARGE SCALE GENOMIC DNA]</scope>
    <source>
        <strain evidence="4 5">DSM 45943</strain>
    </source>
</reference>
<gene>
    <name evidence="4" type="ORF">AHOG_19480</name>
</gene>
<dbReference type="NCBIfam" id="TIGR03773">
    <property type="entry name" value="anch_rpt_wall"/>
    <property type="match status" value="1"/>
</dbReference>
<name>A0A221W6J5_9PSEU</name>
<sequence length="317" mass="33133">MTEYSTGVPVRPALVLMPIAAFSLVLAPSVAAAAEPETVSAEPSSERVVIADGHIDMGPRFVDGEWTVQIRDDTVEPSTWRALSDVVLQVADSAVIEVPDTPDFAFLGEPGAEVHVLPQVQQDGVLWPGWNTQDPSVVTSIDREVTWTLEGVEGPGAMVLFLNGSFGEPAVVFDSRDPYPQETGIEVDTHVHGNWAFSESGTYLLDIAMSARTDDGEEVTDRGVLRMHVGNEDPQAAFSVGLDADASREPTAAVDSPAGSAAEESAEQGASSVPWPVIGVAALLMVLAVGVLAVRRTRGAAAGGSDESGGSTSGDAR</sequence>
<feature type="transmembrane region" description="Helical" evidence="2">
    <location>
        <begin position="273"/>
        <end position="294"/>
    </location>
</feature>
<feature type="compositionally biased region" description="Low complexity" evidence="1">
    <location>
        <begin position="256"/>
        <end position="271"/>
    </location>
</feature>
<dbReference type="AlphaFoldDB" id="A0A221W6J5"/>
<dbReference type="InterPro" id="IPR022435">
    <property type="entry name" value="Surface-anchored_actinobac"/>
</dbReference>
<keyword evidence="3" id="KW-0732">Signal</keyword>
<dbReference type="KEGG" id="ahg:AHOG_19480"/>
<feature type="signal peptide" evidence="3">
    <location>
        <begin position="1"/>
        <end position="33"/>
    </location>
</feature>
<dbReference type="RefSeq" id="WP_211290450.1">
    <property type="nucleotide sequence ID" value="NZ_CP022521.1"/>
</dbReference>
<accession>A0A221W6J5</accession>
<feature type="region of interest" description="Disordered" evidence="1">
    <location>
        <begin position="245"/>
        <end position="271"/>
    </location>
</feature>
<keyword evidence="5" id="KW-1185">Reference proteome</keyword>
<keyword evidence="2" id="KW-0812">Transmembrane</keyword>
<dbReference type="NCBIfam" id="TIGR03769">
    <property type="entry name" value="P_ac_wall_RPT"/>
    <property type="match status" value="1"/>
</dbReference>
<keyword evidence="2" id="KW-1133">Transmembrane helix</keyword>
<dbReference type="Proteomes" id="UP000204221">
    <property type="component" value="Chromosome"/>
</dbReference>
<dbReference type="NCBIfam" id="NF038134">
    <property type="entry name" value="choice_anch_M"/>
    <property type="match status" value="1"/>
</dbReference>
<evidence type="ECO:0000256" key="1">
    <source>
        <dbReference type="SAM" id="MobiDB-lite"/>
    </source>
</evidence>
<dbReference type="InterPro" id="IPR022395">
    <property type="entry name" value="CHP03773_ABC_transptr-like"/>
</dbReference>
<protein>
    <submittedName>
        <fullName evidence="4">Uncharacterized protein</fullName>
    </submittedName>
</protein>
<evidence type="ECO:0000256" key="2">
    <source>
        <dbReference type="SAM" id="Phobius"/>
    </source>
</evidence>